<organism evidence="3 4">
    <name type="scientific">Peltaster fructicola</name>
    <dbReference type="NCBI Taxonomy" id="286661"/>
    <lineage>
        <taxon>Eukaryota</taxon>
        <taxon>Fungi</taxon>
        <taxon>Dikarya</taxon>
        <taxon>Ascomycota</taxon>
        <taxon>Pezizomycotina</taxon>
        <taxon>Dothideomycetes</taxon>
        <taxon>Dothideomycetes incertae sedis</taxon>
        <taxon>Peltaster</taxon>
    </lineage>
</organism>
<proteinExistence type="predicted"/>
<dbReference type="Gene3D" id="3.40.50.1820">
    <property type="entry name" value="alpha/beta hydrolase"/>
    <property type="match status" value="2"/>
</dbReference>
<feature type="domain" description="Carboxylesterase type B" evidence="2">
    <location>
        <begin position="27"/>
        <end position="366"/>
    </location>
</feature>
<sequence length="531" mass="57915">MRFSTAGAAWLALHVVCAHDDGEIFGQVRTTSGTVIGHRAPNATDVYEFLGIKYGQAPVGDLRFAAPVAYAAPEDTIYNASNWNADCPANIPPVTTFPNFTGNGFRIYNEFTAHLGNSQSEDCLALNVWSKRPVEDDCDSRPVFVFIHGGRFTIPGPHSPFYNGKYFAANEDVVVVTVSYRLGIFGFSGAPGVEQNTALLDHRLAVEWVRDNIAGFGGDPDKIILFGQSVGGWVVDNWAYAYKDDPIVAGLISHSGTAFSFIPNTPDYSAQLWYNVSGTLGCGNNQTDSAATLACIRSKNFTAILNAARIVPPLPTTALAQATFHPTVDNKTVFADYLSLAEAGEFAQIPYVAGNGDYESGFYRVSAFGAKITLSPDRWQLFNQRGFSCPAKYANDIRKQFGVPTWRFRYMGDWENLRLYPAYDGYPDSGAYHGSDMNMLFGTAEDVSGSLNTAQENATSRYMMKAWAAFGEDPEQGLADFGWPEWDPSADTLFRIGNNNTAAPNFADPAIYDSVCPPIEQNDPLPGRGGF</sequence>
<protein>
    <recommendedName>
        <fullName evidence="2">Carboxylesterase type B domain-containing protein</fullName>
    </recommendedName>
</protein>
<dbReference type="InterPro" id="IPR002018">
    <property type="entry name" value="CarbesteraseB"/>
</dbReference>
<dbReference type="OrthoDB" id="408631at2759"/>
<dbReference type="Pfam" id="PF00135">
    <property type="entry name" value="COesterase"/>
    <property type="match status" value="1"/>
</dbReference>
<accession>A0A6H0Y5I9</accession>
<feature type="signal peptide" evidence="1">
    <location>
        <begin position="1"/>
        <end position="18"/>
    </location>
</feature>
<evidence type="ECO:0000256" key="1">
    <source>
        <dbReference type="SAM" id="SignalP"/>
    </source>
</evidence>
<dbReference type="EMBL" id="CP051143">
    <property type="protein sequence ID" value="QIX02108.1"/>
    <property type="molecule type" value="Genomic_DNA"/>
</dbReference>
<dbReference type="AlphaFoldDB" id="A0A6H0Y5I9"/>
<dbReference type="InterPro" id="IPR050309">
    <property type="entry name" value="Type-B_Carboxylest/Lipase"/>
</dbReference>
<evidence type="ECO:0000313" key="4">
    <source>
        <dbReference type="Proteomes" id="UP000503462"/>
    </source>
</evidence>
<feature type="chain" id="PRO_5026160815" description="Carboxylesterase type B domain-containing protein" evidence="1">
    <location>
        <begin position="19"/>
        <end position="531"/>
    </location>
</feature>
<dbReference type="PANTHER" id="PTHR11559">
    <property type="entry name" value="CARBOXYLESTERASE"/>
    <property type="match status" value="1"/>
</dbReference>
<keyword evidence="1" id="KW-0732">Signal</keyword>
<reference evidence="3 4" key="1">
    <citation type="journal article" date="2016" name="Sci. Rep.">
        <title>Peltaster fructicola genome reveals evolution from an invasive phytopathogen to an ectophytic parasite.</title>
        <authorList>
            <person name="Xu C."/>
            <person name="Chen H."/>
            <person name="Gleason M.L."/>
            <person name="Xu J.R."/>
            <person name="Liu H."/>
            <person name="Zhang R."/>
            <person name="Sun G."/>
        </authorList>
    </citation>
    <scope>NUCLEOTIDE SEQUENCE [LARGE SCALE GENOMIC DNA]</scope>
    <source>
        <strain evidence="3 4">LNHT1506</strain>
    </source>
</reference>
<evidence type="ECO:0000313" key="3">
    <source>
        <dbReference type="EMBL" id="QIX02108.1"/>
    </source>
</evidence>
<dbReference type="SUPFAM" id="SSF53474">
    <property type="entry name" value="alpha/beta-Hydrolases"/>
    <property type="match status" value="1"/>
</dbReference>
<dbReference type="InterPro" id="IPR029058">
    <property type="entry name" value="AB_hydrolase_fold"/>
</dbReference>
<keyword evidence="4" id="KW-1185">Reference proteome</keyword>
<name>A0A6H0Y5I9_9PEZI</name>
<dbReference type="Proteomes" id="UP000503462">
    <property type="component" value="Chromosome 5"/>
</dbReference>
<evidence type="ECO:0000259" key="2">
    <source>
        <dbReference type="Pfam" id="PF00135"/>
    </source>
</evidence>
<gene>
    <name evidence="3" type="ORF">AMS68_007625</name>
</gene>